<dbReference type="EMBL" id="MEVC01000023">
    <property type="protein sequence ID" value="OGC54202.1"/>
    <property type="molecule type" value="Genomic_DNA"/>
</dbReference>
<dbReference type="STRING" id="1802619.A2797_00240"/>
<dbReference type="InterPro" id="IPR012259">
    <property type="entry name" value="DHFR"/>
</dbReference>
<dbReference type="UniPathway" id="UPA00077">
    <property type="reaction ID" value="UER00158"/>
</dbReference>
<evidence type="ECO:0000313" key="9">
    <source>
        <dbReference type="EMBL" id="OGC54202.1"/>
    </source>
</evidence>
<dbReference type="AlphaFoldDB" id="A0A1F4VAG9"/>
<keyword evidence="6 7" id="KW-0560">Oxidoreductase</keyword>
<dbReference type="PIRSF" id="PIRSF000194">
    <property type="entry name" value="DHFR"/>
    <property type="match status" value="1"/>
</dbReference>
<dbReference type="EC" id="1.5.1.3" evidence="3 7"/>
<dbReference type="InterPro" id="IPR001796">
    <property type="entry name" value="DHFR_dom"/>
</dbReference>
<reference evidence="9 10" key="1">
    <citation type="journal article" date="2016" name="Nat. Commun.">
        <title>Thousands of microbial genomes shed light on interconnected biogeochemical processes in an aquifer system.</title>
        <authorList>
            <person name="Anantharaman K."/>
            <person name="Brown C.T."/>
            <person name="Hug L.A."/>
            <person name="Sharon I."/>
            <person name="Castelle C.J."/>
            <person name="Probst A.J."/>
            <person name="Thomas B.C."/>
            <person name="Singh A."/>
            <person name="Wilkins M.J."/>
            <person name="Karaoz U."/>
            <person name="Brodie E.L."/>
            <person name="Williams K.H."/>
            <person name="Hubbard S.S."/>
            <person name="Banfield J.F."/>
        </authorList>
    </citation>
    <scope>NUCLEOTIDE SEQUENCE [LARGE SCALE GENOMIC DNA]</scope>
</reference>
<evidence type="ECO:0000313" key="10">
    <source>
        <dbReference type="Proteomes" id="UP000179005"/>
    </source>
</evidence>
<dbReference type="SUPFAM" id="SSF53597">
    <property type="entry name" value="Dihydrofolate reductase-like"/>
    <property type="match status" value="1"/>
</dbReference>
<dbReference type="Gene3D" id="3.40.430.10">
    <property type="entry name" value="Dihydrofolate Reductase, subunit A"/>
    <property type="match status" value="1"/>
</dbReference>
<sequence>MIISLIAAFGRNQVIGKNSLLPWRRQLPADMRRFRDLTIGKPVIMGRKTLHAIITESGKSLPNRLNIVLSRGHFFAPGCVVAHSIEEALELASAYPRHDEVMVIGGAEVFAQFLPRADRLYLTLIDAEFEGDTFFPKGIGLGEWKIVERKVHEPDKRNKFRYTFLVLERRVSKNPDDAKA</sequence>
<keyword evidence="4 7" id="KW-0554">One-carbon metabolism</keyword>
<evidence type="ECO:0000256" key="3">
    <source>
        <dbReference type="ARBA" id="ARBA00012856"/>
    </source>
</evidence>
<comment type="catalytic activity">
    <reaction evidence="7">
        <text>(6S)-5,6,7,8-tetrahydrofolate + NADP(+) = 7,8-dihydrofolate + NADPH + H(+)</text>
        <dbReference type="Rhea" id="RHEA:15009"/>
        <dbReference type="ChEBI" id="CHEBI:15378"/>
        <dbReference type="ChEBI" id="CHEBI:57451"/>
        <dbReference type="ChEBI" id="CHEBI:57453"/>
        <dbReference type="ChEBI" id="CHEBI:57783"/>
        <dbReference type="ChEBI" id="CHEBI:58349"/>
        <dbReference type="EC" id="1.5.1.3"/>
    </reaction>
</comment>
<evidence type="ECO:0000256" key="2">
    <source>
        <dbReference type="ARBA" id="ARBA00009539"/>
    </source>
</evidence>
<dbReference type="GO" id="GO:0050661">
    <property type="term" value="F:NADP binding"/>
    <property type="evidence" value="ECO:0007669"/>
    <property type="project" value="InterPro"/>
</dbReference>
<dbReference type="GO" id="GO:0046655">
    <property type="term" value="P:folic acid metabolic process"/>
    <property type="evidence" value="ECO:0007669"/>
    <property type="project" value="TreeGrafter"/>
</dbReference>
<protein>
    <recommendedName>
        <fullName evidence="3 7">Dihydrofolate reductase</fullName>
        <ecNumber evidence="3 7">1.5.1.3</ecNumber>
    </recommendedName>
</protein>
<evidence type="ECO:0000259" key="8">
    <source>
        <dbReference type="PROSITE" id="PS51330"/>
    </source>
</evidence>
<accession>A0A1F4VAG9</accession>
<proteinExistence type="inferred from homology"/>
<feature type="domain" description="DHFR" evidence="8">
    <location>
        <begin position="2"/>
        <end position="169"/>
    </location>
</feature>
<dbReference type="GO" id="GO:0005829">
    <property type="term" value="C:cytosol"/>
    <property type="evidence" value="ECO:0007669"/>
    <property type="project" value="TreeGrafter"/>
</dbReference>
<dbReference type="PRINTS" id="PR00070">
    <property type="entry name" value="DHFR"/>
</dbReference>
<comment type="function">
    <text evidence="7">Key enzyme in folate metabolism. Catalyzes an essential reaction for de novo glycine and purine synthesis, and for DNA precursor synthesis.</text>
</comment>
<evidence type="ECO:0000256" key="6">
    <source>
        <dbReference type="ARBA" id="ARBA00023002"/>
    </source>
</evidence>
<evidence type="ECO:0000256" key="5">
    <source>
        <dbReference type="ARBA" id="ARBA00022857"/>
    </source>
</evidence>
<keyword evidence="5 7" id="KW-0521">NADP</keyword>
<evidence type="ECO:0000256" key="7">
    <source>
        <dbReference type="PIRNR" id="PIRNR000194"/>
    </source>
</evidence>
<comment type="pathway">
    <text evidence="1 7">Cofactor biosynthesis; tetrahydrofolate biosynthesis; 5,6,7,8-tetrahydrofolate from 7,8-dihydrofolate: step 1/1.</text>
</comment>
<dbReference type="PANTHER" id="PTHR48069">
    <property type="entry name" value="DIHYDROFOLATE REDUCTASE"/>
    <property type="match status" value="1"/>
</dbReference>
<dbReference type="Proteomes" id="UP000179005">
    <property type="component" value="Unassembled WGS sequence"/>
</dbReference>
<dbReference type="GO" id="GO:0004146">
    <property type="term" value="F:dihydrofolate reductase activity"/>
    <property type="evidence" value="ECO:0007669"/>
    <property type="project" value="UniProtKB-EC"/>
</dbReference>
<dbReference type="InterPro" id="IPR024072">
    <property type="entry name" value="DHFR-like_dom_sf"/>
</dbReference>
<dbReference type="PROSITE" id="PS51330">
    <property type="entry name" value="DHFR_2"/>
    <property type="match status" value="1"/>
</dbReference>
<dbReference type="GO" id="GO:0006730">
    <property type="term" value="P:one-carbon metabolic process"/>
    <property type="evidence" value="ECO:0007669"/>
    <property type="project" value="UniProtKB-KW"/>
</dbReference>
<dbReference type="Pfam" id="PF00186">
    <property type="entry name" value="DHFR_1"/>
    <property type="match status" value="1"/>
</dbReference>
<evidence type="ECO:0000256" key="4">
    <source>
        <dbReference type="ARBA" id="ARBA00022563"/>
    </source>
</evidence>
<comment type="similarity">
    <text evidence="2 7">Belongs to the dihydrofolate reductase family.</text>
</comment>
<dbReference type="GO" id="GO:0046654">
    <property type="term" value="P:tetrahydrofolate biosynthetic process"/>
    <property type="evidence" value="ECO:0007669"/>
    <property type="project" value="UniProtKB-UniPathway"/>
</dbReference>
<name>A0A1F4VAG9_UNCKA</name>
<comment type="caution">
    <text evidence="9">The sequence shown here is derived from an EMBL/GenBank/DDBJ whole genome shotgun (WGS) entry which is preliminary data.</text>
</comment>
<evidence type="ECO:0000256" key="1">
    <source>
        <dbReference type="ARBA" id="ARBA00004903"/>
    </source>
</evidence>
<gene>
    <name evidence="9" type="ORF">A2797_00240</name>
</gene>
<dbReference type="GO" id="GO:0046452">
    <property type="term" value="P:dihydrofolate metabolic process"/>
    <property type="evidence" value="ECO:0007669"/>
    <property type="project" value="TreeGrafter"/>
</dbReference>
<organism evidence="9 10">
    <name type="scientific">candidate division WWE3 bacterium RIFCSPHIGHO2_01_FULL_48_15</name>
    <dbReference type="NCBI Taxonomy" id="1802619"/>
    <lineage>
        <taxon>Bacteria</taxon>
        <taxon>Katanobacteria</taxon>
    </lineage>
</organism>
<dbReference type="CDD" id="cd00209">
    <property type="entry name" value="DHFR"/>
    <property type="match status" value="1"/>
</dbReference>
<dbReference type="PANTHER" id="PTHR48069:SF3">
    <property type="entry name" value="DIHYDROFOLATE REDUCTASE"/>
    <property type="match status" value="1"/>
</dbReference>